<evidence type="ECO:0000313" key="1">
    <source>
        <dbReference type="EMBL" id="OAB49016.1"/>
    </source>
</evidence>
<dbReference type="PATRIC" id="fig|29557.3.peg.223"/>
<dbReference type="RefSeq" id="WP_063626037.1">
    <property type="nucleotide sequence ID" value="NZ_LVLH01000027.1"/>
</dbReference>
<evidence type="ECO:0000313" key="2">
    <source>
        <dbReference type="Proteomes" id="UP000076983"/>
    </source>
</evidence>
<dbReference type="NCBIfam" id="TIGR01484">
    <property type="entry name" value="HAD-SF-IIB"/>
    <property type="match status" value="1"/>
</dbReference>
<keyword evidence="2" id="KW-1185">Reference proteome</keyword>
<dbReference type="Proteomes" id="UP000076983">
    <property type="component" value="Unassembled WGS sequence"/>
</dbReference>
<dbReference type="Gene3D" id="3.40.50.1000">
    <property type="entry name" value="HAD superfamily/HAD-like"/>
    <property type="match status" value="1"/>
</dbReference>
<dbReference type="GO" id="GO:0016791">
    <property type="term" value="F:phosphatase activity"/>
    <property type="evidence" value="ECO:0007669"/>
    <property type="project" value="TreeGrafter"/>
</dbReference>
<protein>
    <submittedName>
        <fullName evidence="1">Hydrolase (HAD superfamily)</fullName>
    </submittedName>
</protein>
<dbReference type="Pfam" id="PF08282">
    <property type="entry name" value="Hydrolase_3"/>
    <property type="match status" value="1"/>
</dbReference>
<dbReference type="OrthoDB" id="399923at2"/>
<dbReference type="GO" id="GO:0005829">
    <property type="term" value="C:cytosol"/>
    <property type="evidence" value="ECO:0007669"/>
    <property type="project" value="TreeGrafter"/>
</dbReference>
<dbReference type="STRING" id="29557.MGALLINA_02360"/>
<dbReference type="EMBL" id="LVLH01000027">
    <property type="protein sequence ID" value="OAB49016.1"/>
    <property type="molecule type" value="Genomic_DNA"/>
</dbReference>
<dbReference type="PANTHER" id="PTHR10000">
    <property type="entry name" value="PHOSPHOSERINE PHOSPHATASE"/>
    <property type="match status" value="1"/>
</dbReference>
<dbReference type="InterPro" id="IPR036412">
    <property type="entry name" value="HAD-like_sf"/>
</dbReference>
<dbReference type="PANTHER" id="PTHR10000:SF55">
    <property type="entry name" value="5-AMINO-6-(5-PHOSPHO-D-RIBITYLAMINO)URACIL PHOSPHATASE YCSE"/>
    <property type="match status" value="1"/>
</dbReference>
<proteinExistence type="predicted"/>
<keyword evidence="1" id="KW-0378">Hydrolase</keyword>
<sequence length="271" mass="30915">MKKQYKAYFIDLDGTFLDLPYDEKQVSDFNVLVAQKINEKKPLIISTGRPNSPFVMDLAKKINAPYVIGQNGAVIVDQKNNLLRLRLIEDKIAQELKNFLEERGLYYTINGDEVIYGKSVHNFTFDRPWAQKFVKKTYAEANIQRDITRFLTFGLDIESIANLAKEIEIKFPMLRTHTVSKGYSLEITNKESTKGIGNEFICSLLNLKPQETLHLGDSGNDISVKENNFNFYAMANAPENIKKMADAVINNYENSGLGLFLNDLEDLELKI</sequence>
<dbReference type="InterPro" id="IPR006379">
    <property type="entry name" value="HAD-SF_hydro_IIB"/>
</dbReference>
<comment type="caution">
    <text evidence="1">The sequence shown here is derived from an EMBL/GenBank/DDBJ whole genome shotgun (WGS) entry which is preliminary data.</text>
</comment>
<accession>A0A168RIH8</accession>
<reference evidence="1 2" key="1">
    <citation type="submission" date="2016-03" db="EMBL/GenBank/DDBJ databases">
        <title>Genome sequence of Mycoplasma gallinarum strain Mgn_IPT.</title>
        <authorList>
            <person name="Yacoub E."/>
            <person name="Sirand-Pugnet P."/>
            <person name="Barre A."/>
            <person name="Maurier F."/>
            <person name="Blanchard A."/>
            <person name="Ben Abdelmoumen B.M."/>
        </authorList>
    </citation>
    <scope>NUCLEOTIDE SEQUENCE [LARGE SCALE GENOMIC DNA]</scope>
    <source>
        <strain evidence="1 2">Mgn_IPT</strain>
    </source>
</reference>
<organism evidence="1 2">
    <name type="scientific">Mycoplasmopsis gallinarum</name>
    <dbReference type="NCBI Taxonomy" id="29557"/>
    <lineage>
        <taxon>Bacteria</taxon>
        <taxon>Bacillati</taxon>
        <taxon>Mycoplasmatota</taxon>
        <taxon>Mycoplasmoidales</taxon>
        <taxon>Metamycoplasmataceae</taxon>
        <taxon>Mycoplasmopsis</taxon>
    </lineage>
</organism>
<gene>
    <name evidence="1" type="ORF">MGALLINA_02360</name>
</gene>
<dbReference type="InterPro" id="IPR023214">
    <property type="entry name" value="HAD_sf"/>
</dbReference>
<dbReference type="GO" id="GO:0000287">
    <property type="term" value="F:magnesium ion binding"/>
    <property type="evidence" value="ECO:0007669"/>
    <property type="project" value="TreeGrafter"/>
</dbReference>
<dbReference type="SUPFAM" id="SSF56784">
    <property type="entry name" value="HAD-like"/>
    <property type="match status" value="1"/>
</dbReference>
<name>A0A168RIH8_9BACT</name>
<dbReference type="AlphaFoldDB" id="A0A168RIH8"/>
<dbReference type="Gene3D" id="3.30.1240.10">
    <property type="match status" value="1"/>
</dbReference>